<dbReference type="RefSeq" id="WP_369046722.1">
    <property type="nucleotide sequence ID" value="NZ_CP163302.1"/>
</dbReference>
<keyword evidence="2" id="KW-0472">Membrane</keyword>
<dbReference type="InterPro" id="IPR038468">
    <property type="entry name" value="MmpS_C"/>
</dbReference>
<dbReference type="AlphaFoldDB" id="A0AB39L6C3"/>
<dbReference type="KEGG" id="spue:AB5L97_05140"/>
<feature type="region of interest" description="Disordered" evidence="1">
    <location>
        <begin position="1"/>
        <end position="27"/>
    </location>
</feature>
<feature type="transmembrane region" description="Helical" evidence="2">
    <location>
        <begin position="61"/>
        <end position="78"/>
    </location>
</feature>
<feature type="transmembrane region" description="Helical" evidence="2">
    <location>
        <begin position="85"/>
        <end position="112"/>
    </location>
</feature>
<feature type="transmembrane region" description="Helical" evidence="2">
    <location>
        <begin position="37"/>
        <end position="55"/>
    </location>
</feature>
<feature type="compositionally biased region" description="Polar residues" evidence="1">
    <location>
        <begin position="1"/>
        <end position="12"/>
    </location>
</feature>
<proteinExistence type="predicted"/>
<evidence type="ECO:0000256" key="1">
    <source>
        <dbReference type="SAM" id="MobiDB-lite"/>
    </source>
</evidence>
<name>A0AB39L6C3_9MICC</name>
<evidence type="ECO:0008006" key="4">
    <source>
        <dbReference type="Google" id="ProtNLM"/>
    </source>
</evidence>
<accession>A0AB39L6C3</accession>
<reference evidence="3" key="1">
    <citation type="submission" date="2024-07" db="EMBL/GenBank/DDBJ databases">
        <authorList>
            <person name="fu j."/>
        </authorList>
    </citation>
    <scope>NUCLEOTIDE SEQUENCE</scope>
    <source>
        <strain evidence="3">P10A9</strain>
    </source>
</reference>
<dbReference type="EMBL" id="CP163302">
    <property type="protein sequence ID" value="XDP46395.1"/>
    <property type="molecule type" value="Genomic_DNA"/>
</dbReference>
<organism evidence="3">
    <name type="scientific">Sinomonas puerhi</name>
    <dbReference type="NCBI Taxonomy" id="3238584"/>
    <lineage>
        <taxon>Bacteria</taxon>
        <taxon>Bacillati</taxon>
        <taxon>Actinomycetota</taxon>
        <taxon>Actinomycetes</taxon>
        <taxon>Micrococcales</taxon>
        <taxon>Micrococcaceae</taxon>
        <taxon>Sinomonas</taxon>
    </lineage>
</organism>
<evidence type="ECO:0000256" key="2">
    <source>
        <dbReference type="SAM" id="Phobius"/>
    </source>
</evidence>
<gene>
    <name evidence="3" type="ORF">AB5L97_05140</name>
</gene>
<sequence length="223" mass="22328">MSTTPTSPLSDSGAQGMPAGPAGQGPVWPREQRNGSALAIVALVLGALAFVFSFIPIVNVMAFVLAIAGVVCALISLVRRMGGKAMAIIGLVLAVIAIVTAVVVNVVVAAAVSSASTAVSKSLETYSAKASAKHTIEYKVSTNGAATVHYWAPDGSSQTDVAADWSKDVTSTGFASALLSVTASDYQNKNAALSCEIIIDGHSVAKKTGSGSLASALCSATAG</sequence>
<keyword evidence="2" id="KW-0812">Transmembrane</keyword>
<protein>
    <recommendedName>
        <fullName evidence="4">MmpS family membrane protein</fullName>
    </recommendedName>
</protein>
<feature type="compositionally biased region" description="Low complexity" evidence="1">
    <location>
        <begin position="13"/>
        <end position="26"/>
    </location>
</feature>
<dbReference type="Gene3D" id="2.60.40.2880">
    <property type="entry name" value="MmpS1-5, C-terminal soluble domain"/>
    <property type="match status" value="1"/>
</dbReference>
<keyword evidence="2" id="KW-1133">Transmembrane helix</keyword>
<evidence type="ECO:0000313" key="3">
    <source>
        <dbReference type="EMBL" id="XDP46395.1"/>
    </source>
</evidence>